<evidence type="ECO:0000256" key="15">
    <source>
        <dbReference type="SAM" id="Phobius"/>
    </source>
</evidence>
<feature type="chain" id="PRO_5047276080" evidence="16">
    <location>
        <begin position="25"/>
        <end position="764"/>
    </location>
</feature>
<reference evidence="19" key="1">
    <citation type="submission" date="2025-08" db="UniProtKB">
        <authorList>
            <consortium name="RefSeq"/>
        </authorList>
    </citation>
    <scope>IDENTIFICATION</scope>
    <source>
        <tissue evidence="19">Seedling</tissue>
    </source>
</reference>
<dbReference type="Pfam" id="PF08488">
    <property type="entry name" value="WAK"/>
    <property type="match status" value="1"/>
</dbReference>
<evidence type="ECO:0000256" key="10">
    <source>
        <dbReference type="ARBA" id="ARBA00023136"/>
    </source>
</evidence>
<evidence type="ECO:0000256" key="6">
    <source>
        <dbReference type="ARBA" id="ARBA00022741"/>
    </source>
</evidence>
<evidence type="ECO:0000256" key="13">
    <source>
        <dbReference type="ARBA" id="ARBA00047558"/>
    </source>
</evidence>
<dbReference type="Pfam" id="PF00069">
    <property type="entry name" value="Pkinase"/>
    <property type="match status" value="1"/>
</dbReference>
<keyword evidence="4 15" id="KW-0812">Transmembrane</keyword>
<keyword evidence="10 15" id="KW-0472">Membrane</keyword>
<evidence type="ECO:0000313" key="19">
    <source>
        <dbReference type="RefSeq" id="XP_060672706.1"/>
    </source>
</evidence>
<dbReference type="CDD" id="cd14066">
    <property type="entry name" value="STKc_IRAK"/>
    <property type="match status" value="1"/>
</dbReference>
<keyword evidence="2" id="KW-0723">Serine/threonine-protein kinase</keyword>
<comment type="catalytic activity">
    <reaction evidence="13">
        <text>L-seryl-[protein] + ATP = O-phospho-L-seryl-[protein] + ADP + H(+)</text>
        <dbReference type="Rhea" id="RHEA:17989"/>
        <dbReference type="Rhea" id="RHEA-COMP:9863"/>
        <dbReference type="Rhea" id="RHEA-COMP:11604"/>
        <dbReference type="ChEBI" id="CHEBI:15378"/>
        <dbReference type="ChEBI" id="CHEBI:29999"/>
        <dbReference type="ChEBI" id="CHEBI:30616"/>
        <dbReference type="ChEBI" id="CHEBI:83421"/>
        <dbReference type="ChEBI" id="CHEBI:456216"/>
    </reaction>
</comment>
<evidence type="ECO:0000313" key="18">
    <source>
        <dbReference type="Proteomes" id="UP001652623"/>
    </source>
</evidence>
<evidence type="ECO:0000256" key="9">
    <source>
        <dbReference type="ARBA" id="ARBA00022989"/>
    </source>
</evidence>
<evidence type="ECO:0000256" key="2">
    <source>
        <dbReference type="ARBA" id="ARBA00022527"/>
    </source>
</evidence>
<dbReference type="Proteomes" id="UP001652623">
    <property type="component" value="Chromosome 4"/>
</dbReference>
<keyword evidence="5 16" id="KW-0732">Signal</keyword>
<keyword evidence="18" id="KW-1185">Reference proteome</keyword>
<proteinExistence type="predicted"/>
<dbReference type="InterPro" id="IPR045274">
    <property type="entry name" value="WAK-like"/>
</dbReference>
<evidence type="ECO:0000256" key="16">
    <source>
        <dbReference type="SAM" id="SignalP"/>
    </source>
</evidence>
<comment type="catalytic activity">
    <reaction evidence="14">
        <text>L-threonyl-[protein] + ATP = O-phospho-L-threonyl-[protein] + ADP + H(+)</text>
        <dbReference type="Rhea" id="RHEA:46608"/>
        <dbReference type="Rhea" id="RHEA-COMP:11060"/>
        <dbReference type="Rhea" id="RHEA-COMP:11605"/>
        <dbReference type="ChEBI" id="CHEBI:15378"/>
        <dbReference type="ChEBI" id="CHEBI:30013"/>
        <dbReference type="ChEBI" id="CHEBI:30616"/>
        <dbReference type="ChEBI" id="CHEBI:61977"/>
        <dbReference type="ChEBI" id="CHEBI:456216"/>
    </reaction>
</comment>
<dbReference type="InterPro" id="IPR013695">
    <property type="entry name" value="WAK"/>
</dbReference>
<keyword evidence="12" id="KW-0325">Glycoprotein</keyword>
<keyword evidence="3" id="KW-0808">Transferase</keyword>
<evidence type="ECO:0000256" key="3">
    <source>
        <dbReference type="ARBA" id="ARBA00022679"/>
    </source>
</evidence>
<dbReference type="SUPFAM" id="SSF56112">
    <property type="entry name" value="Protein kinase-like (PK-like)"/>
    <property type="match status" value="1"/>
</dbReference>
<keyword evidence="6" id="KW-0547">Nucleotide-binding</keyword>
<dbReference type="InterPro" id="IPR008271">
    <property type="entry name" value="Ser/Thr_kinase_AS"/>
</dbReference>
<dbReference type="GeneID" id="132803521"/>
<evidence type="ECO:0000256" key="5">
    <source>
        <dbReference type="ARBA" id="ARBA00022729"/>
    </source>
</evidence>
<dbReference type="RefSeq" id="XP_060672706.1">
    <property type="nucleotide sequence ID" value="XM_060816723.1"/>
</dbReference>
<dbReference type="PANTHER" id="PTHR27005:SF515">
    <property type="entry name" value="WALL-ASSOCIATED RECEPTOR KINASE-LIKE 10-RELATED"/>
    <property type="match status" value="1"/>
</dbReference>
<keyword evidence="8" id="KW-0067">ATP-binding</keyword>
<evidence type="ECO:0000256" key="8">
    <source>
        <dbReference type="ARBA" id="ARBA00022840"/>
    </source>
</evidence>
<keyword evidence="11" id="KW-1015">Disulfide bond</keyword>
<evidence type="ECO:0000259" key="17">
    <source>
        <dbReference type="PROSITE" id="PS50011"/>
    </source>
</evidence>
<organism evidence="18 19">
    <name type="scientific">Ziziphus jujuba</name>
    <name type="common">Chinese jujube</name>
    <name type="synonym">Ziziphus sativa</name>
    <dbReference type="NCBI Taxonomy" id="326968"/>
    <lineage>
        <taxon>Eukaryota</taxon>
        <taxon>Viridiplantae</taxon>
        <taxon>Streptophyta</taxon>
        <taxon>Embryophyta</taxon>
        <taxon>Tracheophyta</taxon>
        <taxon>Spermatophyta</taxon>
        <taxon>Magnoliopsida</taxon>
        <taxon>eudicotyledons</taxon>
        <taxon>Gunneridae</taxon>
        <taxon>Pentapetalae</taxon>
        <taxon>rosids</taxon>
        <taxon>fabids</taxon>
        <taxon>Rosales</taxon>
        <taxon>Rhamnaceae</taxon>
        <taxon>Paliureae</taxon>
        <taxon>Ziziphus</taxon>
    </lineage>
</organism>
<dbReference type="Gene3D" id="1.10.510.10">
    <property type="entry name" value="Transferase(Phosphotransferase) domain 1"/>
    <property type="match status" value="1"/>
</dbReference>
<sequence length="764" mass="84866">MEGKQFPFYLLLLFSWLMVNQVASDIPTTKKGSDPQCGNVSIPFPFGIKQGCFLDEWFEIVCQNDNSSNTIPKPILNRTKLEVIEISVEGTLQVRNPITFLNCSDKQIRQSANLEGSPFKYSQNNKFVSVGCGAIALMNSGEASIGGCSSICNNTAYGNSCNGINCCQTTIPSNLKSFNTIFLNLPGEGSGNQCKFAFMADQRWLESGSTNISAIQDMVDVPVELNWELYHYSTYDIFGTFVETNSSGSSEYNCSTNIATSEYGCYANSSCDVYIVNANQQRLQCTCGSPWAFEGNPYLLQGCKDIDHCKKDPNYCGEGYICTDYPGGVGCSLPEHKKSPLKAILIGVGSGVLGLLFLSASAWLLTKYIKKRRREKFFKQNGGLLLQQQLSSGEANIEKTKLFKSDELEKATDQFNTNRVLGQGGQGTVYKGMLADGKIVAVKKSKKVDGFKVAEFINEVVSLSQINHRSVVKLLGCCLETEVPLLVYEFIPNGTLFRYIHDQNEDFELTWETRLRIAQEIAGALSYLHSAASFPIYHRDIKSSNILLDEKYRAKIADFGTSRSVTIEQTHLTTLVYGTFGYLDPEYFQSSQFTDKSDVYSFGVVLAELLTGRKPVFMEAEEGGSLAASFILSMEENRLFDIVDARVLKEATGEKEAIMAVAKLAKRCLDLSGRKRPSMKEVAMELERIQKSVKASDYVEQNVEVVEYDRNEMTAPCDDVSISTWSASYGGIASSSDMEAPLNEKHMVWLLISNFLFHFFGNHQ</sequence>
<dbReference type="PROSITE" id="PS00108">
    <property type="entry name" value="PROTEIN_KINASE_ST"/>
    <property type="match status" value="1"/>
</dbReference>
<evidence type="ECO:0000256" key="14">
    <source>
        <dbReference type="ARBA" id="ARBA00047951"/>
    </source>
</evidence>
<accession>A0ABM4A7L3</accession>
<evidence type="ECO:0000256" key="7">
    <source>
        <dbReference type="ARBA" id="ARBA00022777"/>
    </source>
</evidence>
<protein>
    <submittedName>
        <fullName evidence="19">Wall-associated receptor kinase-like 3</fullName>
    </submittedName>
</protein>
<dbReference type="PANTHER" id="PTHR27005">
    <property type="entry name" value="WALL-ASSOCIATED RECEPTOR KINASE-LIKE 21"/>
    <property type="match status" value="1"/>
</dbReference>
<dbReference type="SMART" id="SM00220">
    <property type="entry name" value="S_TKc"/>
    <property type="match status" value="1"/>
</dbReference>
<feature type="transmembrane region" description="Helical" evidence="15">
    <location>
        <begin position="343"/>
        <end position="366"/>
    </location>
</feature>
<feature type="domain" description="Protein kinase" evidence="17">
    <location>
        <begin position="415"/>
        <end position="689"/>
    </location>
</feature>
<dbReference type="Pfam" id="PF13947">
    <property type="entry name" value="GUB_WAK_bind"/>
    <property type="match status" value="1"/>
</dbReference>
<feature type="signal peptide" evidence="16">
    <location>
        <begin position="1"/>
        <end position="24"/>
    </location>
</feature>
<evidence type="ECO:0000256" key="4">
    <source>
        <dbReference type="ARBA" id="ARBA00022692"/>
    </source>
</evidence>
<dbReference type="PROSITE" id="PS50011">
    <property type="entry name" value="PROTEIN_KINASE_DOM"/>
    <property type="match status" value="1"/>
</dbReference>
<evidence type="ECO:0000256" key="1">
    <source>
        <dbReference type="ARBA" id="ARBA00004479"/>
    </source>
</evidence>
<evidence type="ECO:0000256" key="11">
    <source>
        <dbReference type="ARBA" id="ARBA00023157"/>
    </source>
</evidence>
<name>A0ABM4A7L3_ZIZJJ</name>
<keyword evidence="9 15" id="KW-1133">Transmembrane helix</keyword>
<keyword evidence="7" id="KW-0418">Kinase</keyword>
<gene>
    <name evidence="19" type="primary">LOC132803521</name>
</gene>
<dbReference type="Gene3D" id="3.30.200.20">
    <property type="entry name" value="Phosphorylase Kinase, domain 1"/>
    <property type="match status" value="1"/>
</dbReference>
<comment type="subcellular location">
    <subcellularLocation>
        <location evidence="1">Membrane</location>
        <topology evidence="1">Single-pass type I membrane protein</topology>
    </subcellularLocation>
</comment>
<dbReference type="InterPro" id="IPR000719">
    <property type="entry name" value="Prot_kinase_dom"/>
</dbReference>
<evidence type="ECO:0000256" key="12">
    <source>
        <dbReference type="ARBA" id="ARBA00023180"/>
    </source>
</evidence>
<dbReference type="InterPro" id="IPR011009">
    <property type="entry name" value="Kinase-like_dom_sf"/>
</dbReference>
<dbReference type="InterPro" id="IPR025287">
    <property type="entry name" value="WAK_GUB"/>
</dbReference>